<sequence length="121" mass="13155">MNPNSISSPISLPPSNASVPVEANSYHPLWNSSLNVSGISIRHNVPRQMTHDSPHFVAIEEVATQMIQREINSVNDNPVIDVARDKALHGGNFQGIPVIVSMDNIRLSVAAIGKLMFAQFS</sequence>
<dbReference type="InterPro" id="IPR001106">
    <property type="entry name" value="Aromatic_Lyase"/>
</dbReference>
<proteinExistence type="predicted"/>
<evidence type="ECO:0000313" key="1">
    <source>
        <dbReference type="EMBL" id="KAJ4945369.1"/>
    </source>
</evidence>
<protein>
    <recommendedName>
        <fullName evidence="3">Phenylalanine ammonia-lyase</fullName>
    </recommendedName>
</protein>
<name>A0A9Q0JQY7_9MAGN</name>
<dbReference type="AlphaFoldDB" id="A0A9Q0JQY7"/>
<evidence type="ECO:0000313" key="2">
    <source>
        <dbReference type="Proteomes" id="UP001141806"/>
    </source>
</evidence>
<comment type="caution">
    <text evidence="1">The sequence shown here is derived from an EMBL/GenBank/DDBJ whole genome shotgun (WGS) entry which is preliminary data.</text>
</comment>
<evidence type="ECO:0008006" key="3">
    <source>
        <dbReference type="Google" id="ProtNLM"/>
    </source>
</evidence>
<reference evidence="1" key="1">
    <citation type="journal article" date="2023" name="Plant J.">
        <title>The genome of the king protea, Protea cynaroides.</title>
        <authorList>
            <person name="Chang J."/>
            <person name="Duong T.A."/>
            <person name="Schoeman C."/>
            <person name="Ma X."/>
            <person name="Roodt D."/>
            <person name="Barker N."/>
            <person name="Li Z."/>
            <person name="Van de Peer Y."/>
            <person name="Mizrachi E."/>
        </authorList>
    </citation>
    <scope>NUCLEOTIDE SEQUENCE</scope>
    <source>
        <tissue evidence="1">Young leaves</tissue>
    </source>
</reference>
<dbReference type="Gene3D" id="1.20.200.10">
    <property type="entry name" value="Fumarase/aspartase (Central domain)"/>
    <property type="match status" value="1"/>
</dbReference>
<dbReference type="Pfam" id="PF00221">
    <property type="entry name" value="Lyase_aromatic"/>
    <property type="match status" value="1"/>
</dbReference>
<dbReference type="GO" id="GO:0003824">
    <property type="term" value="F:catalytic activity"/>
    <property type="evidence" value="ECO:0007669"/>
    <property type="project" value="InterPro"/>
</dbReference>
<keyword evidence="2" id="KW-1185">Reference proteome</keyword>
<dbReference type="InterPro" id="IPR008948">
    <property type="entry name" value="L-Aspartase-like"/>
</dbReference>
<dbReference type="EMBL" id="JAMYWD010001050">
    <property type="protein sequence ID" value="KAJ4945369.1"/>
    <property type="molecule type" value="Genomic_DNA"/>
</dbReference>
<dbReference type="PANTHER" id="PTHR10362">
    <property type="entry name" value="HISTIDINE AMMONIA-LYASE"/>
    <property type="match status" value="1"/>
</dbReference>
<accession>A0A9Q0JQY7</accession>
<organism evidence="1 2">
    <name type="scientific">Protea cynaroides</name>
    <dbReference type="NCBI Taxonomy" id="273540"/>
    <lineage>
        <taxon>Eukaryota</taxon>
        <taxon>Viridiplantae</taxon>
        <taxon>Streptophyta</taxon>
        <taxon>Embryophyta</taxon>
        <taxon>Tracheophyta</taxon>
        <taxon>Spermatophyta</taxon>
        <taxon>Magnoliopsida</taxon>
        <taxon>Proteales</taxon>
        <taxon>Proteaceae</taxon>
        <taxon>Protea</taxon>
    </lineage>
</organism>
<gene>
    <name evidence="1" type="ORF">NE237_022062</name>
</gene>
<dbReference type="SUPFAM" id="SSF48557">
    <property type="entry name" value="L-aspartase-like"/>
    <property type="match status" value="1"/>
</dbReference>
<dbReference type="OrthoDB" id="10051290at2759"/>
<dbReference type="Proteomes" id="UP001141806">
    <property type="component" value="Unassembled WGS sequence"/>
</dbReference>